<dbReference type="AlphaFoldDB" id="A0A2T0ZR68"/>
<dbReference type="Gene3D" id="3.40.50.2000">
    <property type="entry name" value="Glycogen Phosphorylase B"/>
    <property type="match status" value="2"/>
</dbReference>
<dbReference type="Pfam" id="PF13439">
    <property type="entry name" value="Glyco_transf_4"/>
    <property type="match status" value="1"/>
</dbReference>
<gene>
    <name evidence="5" type="ORF">CLV47_12075</name>
</gene>
<accession>A0A2T0ZR68</accession>
<dbReference type="InterPro" id="IPR001296">
    <property type="entry name" value="Glyco_trans_1"/>
</dbReference>
<sequence length="380" mass="41358">MSASHPRVLMDATAVPPDRRGVGRYVDSLLPELGRLGTPLLIACRAEDARHYESLCPSADILPGPAQIGRRPARLAWEQTGLARLVAKTNADVVHSPHYTQPLAVRRPIVVTLHDATFFTHPDVHERVKRLFFTNWTKLSLRRATRCIVPSAATRDELVRVLGTREDRIDVVHLGVDEEVFHRPTSDEIAAARRHLELADRPYIAFLGTLEPRKNLSSLIRGFANAVRGRADKPALVLAGGQGWDDSLDALIAGLPAGVDVLRPGFLPLELLRGYLGGAQFVAYPSLGEGFGLPVLEAMACAAPVLTTPVLSLSEVGGDAVEYTGTDPDSIGTAIAALLDNPSRRRELATLGLSRAAEFSWHSAAVRHQEIYAQVGRFQR</sequence>
<dbReference type="CDD" id="cd03809">
    <property type="entry name" value="GT4_MtfB-like"/>
    <property type="match status" value="1"/>
</dbReference>
<dbReference type="PANTHER" id="PTHR46401:SF2">
    <property type="entry name" value="GLYCOSYLTRANSFERASE WBBK-RELATED"/>
    <property type="match status" value="1"/>
</dbReference>
<protein>
    <submittedName>
        <fullName evidence="5">Glycosyltransferase involved in cell wall biosynthesis</fullName>
    </submittedName>
</protein>
<dbReference type="RefSeq" id="WP_238145513.1">
    <property type="nucleotide sequence ID" value="NZ_PVUE01000020.1"/>
</dbReference>
<dbReference type="SUPFAM" id="SSF53756">
    <property type="entry name" value="UDP-Glycosyltransferase/glycogen phosphorylase"/>
    <property type="match status" value="1"/>
</dbReference>
<proteinExistence type="predicted"/>
<dbReference type="InterPro" id="IPR028098">
    <property type="entry name" value="Glyco_trans_4-like_N"/>
</dbReference>
<feature type="domain" description="Glycosyl transferase family 1" evidence="3">
    <location>
        <begin position="196"/>
        <end position="348"/>
    </location>
</feature>
<organism evidence="5 6">
    <name type="scientific">Antricoccus suffuscus</name>
    <dbReference type="NCBI Taxonomy" id="1629062"/>
    <lineage>
        <taxon>Bacteria</taxon>
        <taxon>Bacillati</taxon>
        <taxon>Actinomycetota</taxon>
        <taxon>Actinomycetes</taxon>
        <taxon>Geodermatophilales</taxon>
        <taxon>Antricoccaceae</taxon>
        <taxon>Antricoccus</taxon>
    </lineage>
</organism>
<reference evidence="5 6" key="1">
    <citation type="submission" date="2018-03" db="EMBL/GenBank/DDBJ databases">
        <title>Genomic Encyclopedia of Archaeal and Bacterial Type Strains, Phase II (KMG-II): from individual species to whole genera.</title>
        <authorList>
            <person name="Goeker M."/>
        </authorList>
    </citation>
    <scope>NUCLEOTIDE SEQUENCE [LARGE SCALE GENOMIC DNA]</scope>
    <source>
        <strain evidence="5 6">DSM 100065</strain>
    </source>
</reference>
<evidence type="ECO:0000313" key="6">
    <source>
        <dbReference type="Proteomes" id="UP000237752"/>
    </source>
</evidence>
<evidence type="ECO:0000259" key="3">
    <source>
        <dbReference type="Pfam" id="PF00534"/>
    </source>
</evidence>
<evidence type="ECO:0000256" key="1">
    <source>
        <dbReference type="ARBA" id="ARBA00022676"/>
    </source>
</evidence>
<name>A0A2T0ZR68_9ACTN</name>
<dbReference type="GO" id="GO:0016757">
    <property type="term" value="F:glycosyltransferase activity"/>
    <property type="evidence" value="ECO:0007669"/>
    <property type="project" value="UniProtKB-KW"/>
</dbReference>
<evidence type="ECO:0000256" key="2">
    <source>
        <dbReference type="ARBA" id="ARBA00022679"/>
    </source>
</evidence>
<dbReference type="Proteomes" id="UP000237752">
    <property type="component" value="Unassembled WGS sequence"/>
</dbReference>
<dbReference type="PANTHER" id="PTHR46401">
    <property type="entry name" value="GLYCOSYLTRANSFERASE WBBK-RELATED"/>
    <property type="match status" value="1"/>
</dbReference>
<evidence type="ECO:0000259" key="4">
    <source>
        <dbReference type="Pfam" id="PF13439"/>
    </source>
</evidence>
<feature type="domain" description="Glycosyltransferase subfamily 4-like N-terminal" evidence="4">
    <location>
        <begin position="21"/>
        <end position="179"/>
    </location>
</feature>
<dbReference type="GO" id="GO:0009103">
    <property type="term" value="P:lipopolysaccharide biosynthetic process"/>
    <property type="evidence" value="ECO:0007669"/>
    <property type="project" value="TreeGrafter"/>
</dbReference>
<dbReference type="Pfam" id="PF00534">
    <property type="entry name" value="Glycos_transf_1"/>
    <property type="match status" value="1"/>
</dbReference>
<comment type="caution">
    <text evidence="5">The sequence shown here is derived from an EMBL/GenBank/DDBJ whole genome shotgun (WGS) entry which is preliminary data.</text>
</comment>
<evidence type="ECO:0000313" key="5">
    <source>
        <dbReference type="EMBL" id="PRZ38608.1"/>
    </source>
</evidence>
<keyword evidence="1" id="KW-0328">Glycosyltransferase</keyword>
<keyword evidence="6" id="KW-1185">Reference proteome</keyword>
<keyword evidence="2 5" id="KW-0808">Transferase</keyword>
<dbReference type="EMBL" id="PVUE01000020">
    <property type="protein sequence ID" value="PRZ38608.1"/>
    <property type="molecule type" value="Genomic_DNA"/>
</dbReference>